<feature type="domain" description="Antirepressor protein C-terminal" evidence="1">
    <location>
        <begin position="114"/>
        <end position="219"/>
    </location>
</feature>
<evidence type="ECO:0000313" key="4">
    <source>
        <dbReference type="Proteomes" id="UP001139516"/>
    </source>
</evidence>
<dbReference type="EMBL" id="JALPRX010000135">
    <property type="protein sequence ID" value="MCK8787626.1"/>
    <property type="molecule type" value="Genomic_DNA"/>
</dbReference>
<dbReference type="InterPro" id="IPR005039">
    <property type="entry name" value="Ant_C"/>
</dbReference>
<dbReference type="Pfam" id="PF03374">
    <property type="entry name" value="ANT"/>
    <property type="match status" value="1"/>
</dbReference>
<keyword evidence="4" id="KW-1185">Reference proteome</keyword>
<comment type="caution">
    <text evidence="3">The sequence shown here is derived from an EMBL/GenBank/DDBJ whole genome shotgun (WGS) entry which is preliminary data.</text>
</comment>
<dbReference type="Pfam" id="PF08346">
    <property type="entry name" value="AntA"/>
    <property type="match status" value="1"/>
</dbReference>
<dbReference type="InterPro" id="IPR013557">
    <property type="entry name" value="AntA/B_antirep"/>
</dbReference>
<feature type="domain" description="AntA/AntB antirepressor" evidence="2">
    <location>
        <begin position="2"/>
        <end position="65"/>
    </location>
</feature>
<evidence type="ECO:0000313" key="3">
    <source>
        <dbReference type="EMBL" id="MCK8787626.1"/>
    </source>
</evidence>
<evidence type="ECO:0000259" key="2">
    <source>
        <dbReference type="Pfam" id="PF08346"/>
    </source>
</evidence>
<sequence length="232" mass="25756">MLKVGKDFSTWIKDRIEQYDFVENQDFVIGSPISGNQSGRGGDRRSKEYFVTIDMAKELSMVERTEEGKRARLYFIECERRARAGATDPVAVLNDPAAMRGLLLTYSEKVLALQAEVGELTPKAEALDRLADADGSHCITDAAKLLQVRPKALFDYLSSNGWTYRRVGADHWCAYQARIISRDLVHKVTTVLRPDGSEKTGEQVRVTPQGLTKLAKLIGSAVRPVPPSEEAA</sequence>
<accession>A0A9X1YCH8</accession>
<reference evidence="3" key="1">
    <citation type="submission" date="2022-04" db="EMBL/GenBank/DDBJ databases">
        <title>Roseomonas acroporae sp. nov., isolated from coral Acropora digitifera.</title>
        <authorList>
            <person name="Sun H."/>
        </authorList>
    </citation>
    <scope>NUCLEOTIDE SEQUENCE</scope>
    <source>
        <strain evidence="3">NAR14</strain>
    </source>
</reference>
<organism evidence="3 4">
    <name type="scientific">Roseomonas acroporae</name>
    <dbReference type="NCBI Taxonomy" id="2937791"/>
    <lineage>
        <taxon>Bacteria</taxon>
        <taxon>Pseudomonadati</taxon>
        <taxon>Pseudomonadota</taxon>
        <taxon>Alphaproteobacteria</taxon>
        <taxon>Acetobacterales</taxon>
        <taxon>Roseomonadaceae</taxon>
        <taxon>Roseomonas</taxon>
    </lineage>
</organism>
<evidence type="ECO:0000259" key="1">
    <source>
        <dbReference type="Pfam" id="PF03374"/>
    </source>
</evidence>
<name>A0A9X1YCH8_9PROT</name>
<protein>
    <submittedName>
        <fullName evidence="3">Phage antirepressor KilAC domain-containing protein</fullName>
    </submittedName>
</protein>
<dbReference type="AlphaFoldDB" id="A0A9X1YCH8"/>
<proteinExistence type="predicted"/>
<dbReference type="Proteomes" id="UP001139516">
    <property type="component" value="Unassembled WGS sequence"/>
</dbReference>
<gene>
    <name evidence="3" type="ORF">M0638_24985</name>
</gene>
<dbReference type="GO" id="GO:0003677">
    <property type="term" value="F:DNA binding"/>
    <property type="evidence" value="ECO:0007669"/>
    <property type="project" value="InterPro"/>
</dbReference>